<evidence type="ECO:0000313" key="1">
    <source>
        <dbReference type="EMBL" id="GBN19680.1"/>
    </source>
</evidence>
<dbReference type="AlphaFoldDB" id="A0A4Y2LZU2"/>
<accession>A0A4Y2LZU2</accession>
<proteinExistence type="predicted"/>
<reference evidence="1 2" key="1">
    <citation type="journal article" date="2019" name="Sci. Rep.">
        <title>Orb-weaving spider Araneus ventricosus genome elucidates the spidroin gene catalogue.</title>
        <authorList>
            <person name="Kono N."/>
            <person name="Nakamura H."/>
            <person name="Ohtoshi R."/>
            <person name="Moran D.A.P."/>
            <person name="Shinohara A."/>
            <person name="Yoshida Y."/>
            <person name="Fujiwara M."/>
            <person name="Mori M."/>
            <person name="Tomita M."/>
            <person name="Arakawa K."/>
        </authorList>
    </citation>
    <scope>NUCLEOTIDE SEQUENCE [LARGE SCALE GENOMIC DNA]</scope>
</reference>
<organism evidence="1 2">
    <name type="scientific">Araneus ventricosus</name>
    <name type="common">Orbweaver spider</name>
    <name type="synonym">Epeira ventricosa</name>
    <dbReference type="NCBI Taxonomy" id="182803"/>
    <lineage>
        <taxon>Eukaryota</taxon>
        <taxon>Metazoa</taxon>
        <taxon>Ecdysozoa</taxon>
        <taxon>Arthropoda</taxon>
        <taxon>Chelicerata</taxon>
        <taxon>Arachnida</taxon>
        <taxon>Araneae</taxon>
        <taxon>Araneomorphae</taxon>
        <taxon>Entelegynae</taxon>
        <taxon>Araneoidea</taxon>
        <taxon>Araneidae</taxon>
        <taxon>Araneus</taxon>
    </lineage>
</organism>
<evidence type="ECO:0000313" key="2">
    <source>
        <dbReference type="Proteomes" id="UP000499080"/>
    </source>
</evidence>
<dbReference type="EMBL" id="BGPR01006519">
    <property type="protein sequence ID" value="GBN19680.1"/>
    <property type="molecule type" value="Genomic_DNA"/>
</dbReference>
<keyword evidence="2" id="KW-1185">Reference proteome</keyword>
<gene>
    <name evidence="1" type="ORF">AVEN_105744_1</name>
</gene>
<comment type="caution">
    <text evidence="1">The sequence shown here is derived from an EMBL/GenBank/DDBJ whole genome shotgun (WGS) entry which is preliminary data.</text>
</comment>
<protein>
    <submittedName>
        <fullName evidence="1">Uncharacterized protein</fullName>
    </submittedName>
</protein>
<dbReference type="Proteomes" id="UP000499080">
    <property type="component" value="Unassembled WGS sequence"/>
</dbReference>
<name>A0A4Y2LZU2_ARAVE</name>
<sequence>MAQQIHEIFFTALESEVHCPIIISILEQGGIISPERHAYPASPLKSANISLQMEIFGTGEAGESNYPERHLLSYSLLRRPLHINPKMNFWNRGRRQSVLPERHYLYSLVQAISHHLKWNFEQAWRVQITPERHLPSLISSGAIHIIKGILNGGRRSQLPLTPLTLSPLRIQPFTSHLNGILERGRSQTYSRAPLTLYPSIETIHTYPNGIFGTGGSVRISSPSATYPLYSLLSRPFTSQMEILNRGRRVNSRAPPYPHYSL</sequence>